<keyword evidence="2" id="KW-0012">Acyltransferase</keyword>
<name>A0ABS3P316_9BACI</name>
<evidence type="ECO:0000259" key="3">
    <source>
        <dbReference type="PROSITE" id="PS51186"/>
    </source>
</evidence>
<proteinExistence type="predicted"/>
<evidence type="ECO:0000256" key="1">
    <source>
        <dbReference type="ARBA" id="ARBA00022679"/>
    </source>
</evidence>
<evidence type="ECO:0000313" key="4">
    <source>
        <dbReference type="EMBL" id="MBO1627574.1"/>
    </source>
</evidence>
<sequence length="128" mass="14680">MYFTDNLPDPEHIFDLYDSVGWNDFLKLSKEQLHHALTQSTFVISVYDNDQLIATGRIISDGVINAYLCGLVVHPSYQNQGIGKGIVQKLIVKCQKRNLHLQLICTEENIPYYKKLDFEEFGAGMKKK</sequence>
<dbReference type="Proteomes" id="UP000677611">
    <property type="component" value="Unassembled WGS sequence"/>
</dbReference>
<dbReference type="Pfam" id="PF00583">
    <property type="entry name" value="Acetyltransf_1"/>
    <property type="match status" value="1"/>
</dbReference>
<dbReference type="SUPFAM" id="SSF55729">
    <property type="entry name" value="Acyl-CoA N-acyltransferases (Nat)"/>
    <property type="match status" value="1"/>
</dbReference>
<dbReference type="PANTHER" id="PTHR43626">
    <property type="entry name" value="ACYL-COA N-ACYLTRANSFERASE"/>
    <property type="match status" value="1"/>
</dbReference>
<comment type="caution">
    <text evidence="4">The sequence shown here is derived from an EMBL/GenBank/DDBJ whole genome shotgun (WGS) entry which is preliminary data.</text>
</comment>
<dbReference type="CDD" id="cd04301">
    <property type="entry name" value="NAT_SF"/>
    <property type="match status" value="1"/>
</dbReference>
<dbReference type="InterPro" id="IPR045039">
    <property type="entry name" value="NSI-like"/>
</dbReference>
<reference evidence="4 5" key="1">
    <citation type="submission" date="2021-03" db="EMBL/GenBank/DDBJ databases">
        <title>Identification of novel Bacillus strains.</title>
        <authorList>
            <person name="Xiao Z."/>
            <person name="Li Y."/>
            <person name="Shen J."/>
        </authorList>
    </citation>
    <scope>NUCLEOTIDE SEQUENCE [LARGE SCALE GENOMIC DNA]</scope>
    <source>
        <strain evidence="4 5">SY8</strain>
    </source>
</reference>
<dbReference type="InterPro" id="IPR000182">
    <property type="entry name" value="GNAT_dom"/>
</dbReference>
<organism evidence="4 5">
    <name type="scientific">Bacillus arachidis</name>
    <dbReference type="NCBI Taxonomy" id="2819290"/>
    <lineage>
        <taxon>Bacteria</taxon>
        <taxon>Bacillati</taxon>
        <taxon>Bacillota</taxon>
        <taxon>Bacilli</taxon>
        <taxon>Bacillales</taxon>
        <taxon>Bacillaceae</taxon>
        <taxon>Bacillus</taxon>
    </lineage>
</organism>
<protein>
    <submittedName>
        <fullName evidence="4">GNAT family N-acetyltransferase</fullName>
    </submittedName>
</protein>
<dbReference type="EMBL" id="JAGDQJ010000027">
    <property type="protein sequence ID" value="MBO1627574.1"/>
    <property type="molecule type" value="Genomic_DNA"/>
</dbReference>
<dbReference type="PANTHER" id="PTHR43626:SF4">
    <property type="entry name" value="GCN5-RELATED N-ACETYLTRANSFERASE 2, CHLOROPLASTIC"/>
    <property type="match status" value="1"/>
</dbReference>
<evidence type="ECO:0000256" key="2">
    <source>
        <dbReference type="ARBA" id="ARBA00023315"/>
    </source>
</evidence>
<evidence type="ECO:0000313" key="5">
    <source>
        <dbReference type="Proteomes" id="UP000677611"/>
    </source>
</evidence>
<dbReference type="RefSeq" id="WP_170833630.1">
    <property type="nucleotide sequence ID" value="NZ_CP127376.1"/>
</dbReference>
<keyword evidence="1" id="KW-0808">Transferase</keyword>
<dbReference type="Gene3D" id="3.40.630.30">
    <property type="match status" value="1"/>
</dbReference>
<keyword evidence="5" id="KW-1185">Reference proteome</keyword>
<feature type="domain" description="N-acetyltransferase" evidence="3">
    <location>
        <begin position="1"/>
        <end position="128"/>
    </location>
</feature>
<gene>
    <name evidence="4" type="ORF">J4P90_20600</name>
</gene>
<accession>A0ABS3P316</accession>
<dbReference type="InterPro" id="IPR016181">
    <property type="entry name" value="Acyl_CoA_acyltransferase"/>
</dbReference>
<dbReference type="PROSITE" id="PS51186">
    <property type="entry name" value="GNAT"/>
    <property type="match status" value="1"/>
</dbReference>